<dbReference type="Gene3D" id="2.40.160.10">
    <property type="entry name" value="Porin"/>
    <property type="match status" value="1"/>
</dbReference>
<dbReference type="SUPFAM" id="SSF56935">
    <property type="entry name" value="Porins"/>
    <property type="match status" value="1"/>
</dbReference>
<name>A0ABS7NA17_9BACT</name>
<feature type="signal peptide" evidence="1">
    <location>
        <begin position="1"/>
        <end position="21"/>
    </location>
</feature>
<evidence type="ECO:0000313" key="3">
    <source>
        <dbReference type="Proteomes" id="UP000766609"/>
    </source>
</evidence>
<sequence length="404" mass="46480">MRRLFAVAFFFGMIATNLAFARGEKADSVSSTDGTGTAVKQEWYEKIRLRGYAQLRYNGLFETNPDLKCDQCDKSWGGEGGGFFFRRIRLVFYGQVHERVYFYIQPDFASGGGNFAQIRDAYFDLALDANQEFRLRIGQSKVPFGFENMQSSQNRLPLDRHDGMNSAVPNEREAGVFFYYAPKEIRERFRYLVSSGLKGSGDYGMFGLGVYNGQGPNAQDKNKGLHVVSRLTYPFQLPSGQIFETSFQGYTGNYTVARINPSDADQNEFREYRYGPTFVLYPQPFGFQVEYNWGRGPEYDPEINEVIDAPLSGGYALVNYQWKTGGKLFIPFARYHYYKGGKKFEMDATRHRVKEFELGVEWQFNKNFELVTMYTISDRTFENSANPDNRQRGSLLRLQAQVNF</sequence>
<comment type="caution">
    <text evidence="2">The sequence shown here is derived from an EMBL/GenBank/DDBJ whole genome shotgun (WGS) entry which is preliminary data.</text>
</comment>
<dbReference type="RefSeq" id="WP_222585039.1">
    <property type="nucleotide sequence ID" value="NZ_JAHVHP010000003.1"/>
</dbReference>
<evidence type="ECO:0000313" key="2">
    <source>
        <dbReference type="EMBL" id="MBY5952840.1"/>
    </source>
</evidence>
<dbReference type="InterPro" id="IPR023614">
    <property type="entry name" value="Porin_dom_sf"/>
</dbReference>
<gene>
    <name evidence="2" type="ORF">KUV23_17795</name>
</gene>
<accession>A0ABS7NA17</accession>
<dbReference type="EMBL" id="JAHVHP010000003">
    <property type="protein sequence ID" value="MBY5952840.1"/>
    <property type="molecule type" value="Genomic_DNA"/>
</dbReference>
<dbReference type="InterPro" id="IPR010870">
    <property type="entry name" value="Porin_O/P"/>
</dbReference>
<keyword evidence="3" id="KW-1185">Reference proteome</keyword>
<keyword evidence="1" id="KW-0732">Signal</keyword>
<evidence type="ECO:0000256" key="1">
    <source>
        <dbReference type="SAM" id="SignalP"/>
    </source>
</evidence>
<feature type="chain" id="PRO_5046190023" evidence="1">
    <location>
        <begin position="22"/>
        <end position="404"/>
    </location>
</feature>
<organism evidence="2 3">
    <name type="scientific">Algoriphagus marincola</name>
    <dbReference type="NCBI Taxonomy" id="264027"/>
    <lineage>
        <taxon>Bacteria</taxon>
        <taxon>Pseudomonadati</taxon>
        <taxon>Bacteroidota</taxon>
        <taxon>Cytophagia</taxon>
        <taxon>Cytophagales</taxon>
        <taxon>Cyclobacteriaceae</taxon>
        <taxon>Algoriphagus</taxon>
    </lineage>
</organism>
<dbReference type="Proteomes" id="UP000766609">
    <property type="component" value="Unassembled WGS sequence"/>
</dbReference>
<protein>
    <submittedName>
        <fullName evidence="2">OprO/OprP family phosphate-selective porin</fullName>
    </submittedName>
</protein>
<dbReference type="Pfam" id="PF07396">
    <property type="entry name" value="Porin_O_P"/>
    <property type="match status" value="1"/>
</dbReference>
<proteinExistence type="predicted"/>
<reference evidence="2 3" key="1">
    <citation type="submission" date="2021-06" db="EMBL/GenBank/DDBJ databases">
        <title>44 bacteria genomes isolated from Dapeng, Shenzhen.</title>
        <authorList>
            <person name="Zheng W."/>
            <person name="Yu S."/>
            <person name="Huang Y."/>
        </authorList>
    </citation>
    <scope>NUCLEOTIDE SEQUENCE [LARGE SCALE GENOMIC DNA]</scope>
    <source>
        <strain evidence="2 3">DP5N14-6</strain>
    </source>
</reference>